<dbReference type="Pfam" id="PF21948">
    <property type="entry name" value="LplA-B_cat"/>
    <property type="match status" value="1"/>
</dbReference>
<dbReference type="InterPro" id="IPR004143">
    <property type="entry name" value="BPL_LPL_catalytic"/>
</dbReference>
<keyword evidence="4" id="KW-0808">Transferase</keyword>
<organism evidence="10">
    <name type="scientific">Kryptoperidinium triquetrum</name>
    <name type="common">Dinoflagellate</name>
    <name type="synonym">Heterocapsa triquetra</name>
    <dbReference type="NCBI Taxonomy" id="66468"/>
    <lineage>
        <taxon>Eukaryota</taxon>
        <taxon>Sar</taxon>
        <taxon>Alveolata</taxon>
        <taxon>Dinophyceae</taxon>
        <taxon>Peridiniales</taxon>
        <taxon>Kryptoperidiniaceae</taxon>
        <taxon>Kryptoperidinium</taxon>
    </lineage>
</organism>
<dbReference type="AlphaFoldDB" id="Q5ENQ3"/>
<dbReference type="NCBIfam" id="NF010925">
    <property type="entry name" value="PRK14345.1"/>
    <property type="match status" value="1"/>
</dbReference>
<sequence>DIFFRPPPPAMARFVVRRLGVMPYLPCLELQLRLLEARLQGQVEDTLLLVEHPHVYTIGKRQTQGDILWSAETLRQKGVEVHKIDRGGQVTYHGPGQLVGYPIFNASRLHHRLTGAPEGSKFSYWWVERLQSILMKTVTAHGVPQCGVTSDVGIWVGDRLDRKVAAIGIQLKQGCSMHGFALNVSSDLGFYAGIVPCGLKDKFVTSLAAESADPTLSVASVMDTVVRAFEAEFQATAVDGPGGEDSGGAPAAPAG</sequence>
<feature type="domain" description="BPL/LPL catalytic" evidence="9">
    <location>
        <begin position="41"/>
        <end position="237"/>
    </location>
</feature>
<comment type="similarity">
    <text evidence="2">Belongs to the LipB family.</text>
</comment>
<evidence type="ECO:0000256" key="5">
    <source>
        <dbReference type="ARBA" id="ARBA00023315"/>
    </source>
</evidence>
<feature type="site" description="Lowers pKa of active site Cys" evidence="8">
    <location>
        <position position="163"/>
    </location>
</feature>
<evidence type="ECO:0000256" key="4">
    <source>
        <dbReference type="ARBA" id="ARBA00022679"/>
    </source>
</evidence>
<evidence type="ECO:0000256" key="6">
    <source>
        <dbReference type="PIRSR" id="PIRSR016262-1"/>
    </source>
</evidence>
<dbReference type="Gene3D" id="3.30.930.10">
    <property type="entry name" value="Bira Bifunctional Protein, Domain 2"/>
    <property type="match status" value="1"/>
</dbReference>
<evidence type="ECO:0000256" key="1">
    <source>
        <dbReference type="ARBA" id="ARBA00004821"/>
    </source>
</evidence>
<feature type="non-terminal residue" evidence="10">
    <location>
        <position position="1"/>
    </location>
</feature>
<dbReference type="NCBIfam" id="TIGR00214">
    <property type="entry name" value="lipB"/>
    <property type="match status" value="1"/>
</dbReference>
<reference evidence="10" key="1">
    <citation type="journal article" date="2005" name="J. Mol. Biol.">
        <title>Complex protein targeting to dinoflagellate plastids.</title>
        <authorList>
            <person name="Patron N.J."/>
            <person name="Waller R.F."/>
            <person name="Archibald J.M."/>
            <person name="Keeling P.J."/>
        </authorList>
    </citation>
    <scope>NUCLEOTIDE SEQUENCE</scope>
</reference>
<evidence type="ECO:0000256" key="7">
    <source>
        <dbReference type="PIRSR" id="PIRSR016262-2"/>
    </source>
</evidence>
<accession>Q5ENQ3</accession>
<dbReference type="GO" id="GO:0009249">
    <property type="term" value="P:protein lipoylation"/>
    <property type="evidence" value="ECO:0007669"/>
    <property type="project" value="InterPro"/>
</dbReference>
<dbReference type="HAMAP" id="MF_00013">
    <property type="entry name" value="LipB"/>
    <property type="match status" value="1"/>
</dbReference>
<dbReference type="PANTHER" id="PTHR10993:SF7">
    <property type="entry name" value="LIPOYLTRANSFERASE 2, MITOCHONDRIAL-RELATED"/>
    <property type="match status" value="1"/>
</dbReference>
<dbReference type="SUPFAM" id="SSF55681">
    <property type="entry name" value="Class II aaRS and biotin synthetases"/>
    <property type="match status" value="1"/>
</dbReference>
<keyword evidence="5" id="KW-0012">Acyltransferase</keyword>
<dbReference type="PIRSF" id="PIRSF016262">
    <property type="entry name" value="LPLase"/>
    <property type="match status" value="1"/>
</dbReference>
<comment type="pathway">
    <text evidence="1">Protein modification; protein lipoylation via endogenous pathway; protein N(6)-(lipoyl)lysine from octanoyl-[acyl-carrier-protein]: step 1/2.</text>
</comment>
<dbReference type="PROSITE" id="PS01313">
    <property type="entry name" value="LIPB"/>
    <property type="match status" value="1"/>
</dbReference>
<dbReference type="EC" id="2.3.1.181" evidence="3"/>
<dbReference type="GO" id="GO:0016874">
    <property type="term" value="F:ligase activity"/>
    <property type="evidence" value="ECO:0007669"/>
    <property type="project" value="UniProtKB-KW"/>
</dbReference>
<evidence type="ECO:0000256" key="2">
    <source>
        <dbReference type="ARBA" id="ARBA00007907"/>
    </source>
</evidence>
<dbReference type="GO" id="GO:0033819">
    <property type="term" value="F:lipoyl(octanoyl) transferase activity"/>
    <property type="evidence" value="ECO:0007669"/>
    <property type="project" value="UniProtKB-EC"/>
</dbReference>
<dbReference type="CDD" id="cd16444">
    <property type="entry name" value="LipB"/>
    <property type="match status" value="1"/>
</dbReference>
<feature type="active site" description="Acyl-thioester intermediate" evidence="6">
    <location>
        <position position="197"/>
    </location>
</feature>
<dbReference type="InterPro" id="IPR045864">
    <property type="entry name" value="aa-tRNA-synth_II/BPL/LPL"/>
</dbReference>
<protein>
    <recommendedName>
        <fullName evidence="3">lipoyl(octanoyl) transferase</fullName>
        <ecNumber evidence="3">2.3.1.181</ecNumber>
    </recommendedName>
</protein>
<dbReference type="InterPro" id="IPR000544">
    <property type="entry name" value="Octanoyltransferase"/>
</dbReference>
<dbReference type="InterPro" id="IPR020605">
    <property type="entry name" value="Octanoyltransferase_CS"/>
</dbReference>
<feature type="binding site" evidence="7">
    <location>
        <begin position="179"/>
        <end position="181"/>
    </location>
    <ligand>
        <name>substrate</name>
    </ligand>
</feature>
<name>Q5ENQ3_KRYTR</name>
<evidence type="ECO:0000313" key="10">
    <source>
        <dbReference type="EMBL" id="AAW79340.1"/>
    </source>
</evidence>
<evidence type="ECO:0000256" key="3">
    <source>
        <dbReference type="ARBA" id="ARBA00012334"/>
    </source>
</evidence>
<dbReference type="PANTHER" id="PTHR10993">
    <property type="entry name" value="OCTANOYLTRANSFERASE"/>
    <property type="match status" value="1"/>
</dbReference>
<feature type="binding site" evidence="7">
    <location>
        <begin position="166"/>
        <end position="168"/>
    </location>
    <ligand>
        <name>substrate</name>
    </ligand>
</feature>
<evidence type="ECO:0000259" key="9">
    <source>
        <dbReference type="PROSITE" id="PS51733"/>
    </source>
</evidence>
<dbReference type="EMBL" id="AY826879">
    <property type="protein sequence ID" value="AAW79340.1"/>
    <property type="molecule type" value="mRNA"/>
</dbReference>
<dbReference type="PROSITE" id="PS51733">
    <property type="entry name" value="BPL_LPL_CATALYTIC"/>
    <property type="match status" value="1"/>
</dbReference>
<proteinExistence type="evidence at transcript level"/>
<feature type="binding site" evidence="7">
    <location>
        <begin position="86"/>
        <end position="93"/>
    </location>
    <ligand>
        <name>substrate</name>
    </ligand>
</feature>
<keyword evidence="10" id="KW-0436">Ligase</keyword>
<dbReference type="UniPathway" id="UPA00538">
    <property type="reaction ID" value="UER00592"/>
</dbReference>
<evidence type="ECO:0000256" key="8">
    <source>
        <dbReference type="PIRSR" id="PIRSR016262-3"/>
    </source>
</evidence>